<evidence type="ECO:0000256" key="3">
    <source>
        <dbReference type="ARBA" id="ARBA00022801"/>
    </source>
</evidence>
<evidence type="ECO:0000259" key="4">
    <source>
        <dbReference type="Pfam" id="PF00884"/>
    </source>
</evidence>
<dbReference type="EC" id="3.1.6.1" evidence="5"/>
<proteinExistence type="inferred from homology"/>
<evidence type="ECO:0000313" key="6">
    <source>
        <dbReference type="Proteomes" id="UP000095651"/>
    </source>
</evidence>
<reference evidence="5 6" key="1">
    <citation type="submission" date="2015-09" db="EMBL/GenBank/DDBJ databases">
        <authorList>
            <consortium name="Pathogen Informatics"/>
        </authorList>
    </citation>
    <scope>NUCLEOTIDE SEQUENCE [LARGE SCALE GENOMIC DNA]</scope>
    <source>
        <strain evidence="5 6">2789STDY5608850</strain>
    </source>
</reference>
<keyword evidence="2" id="KW-0479">Metal-binding</keyword>
<dbReference type="AlphaFoldDB" id="A0A173WN96"/>
<evidence type="ECO:0000256" key="2">
    <source>
        <dbReference type="ARBA" id="ARBA00022723"/>
    </source>
</evidence>
<dbReference type="InterPro" id="IPR000917">
    <property type="entry name" value="Sulfatase_N"/>
</dbReference>
<organism evidence="5 6">
    <name type="scientific">Hungatella hathewayi</name>
    <dbReference type="NCBI Taxonomy" id="154046"/>
    <lineage>
        <taxon>Bacteria</taxon>
        <taxon>Bacillati</taxon>
        <taxon>Bacillota</taxon>
        <taxon>Clostridia</taxon>
        <taxon>Lachnospirales</taxon>
        <taxon>Lachnospiraceae</taxon>
        <taxon>Hungatella</taxon>
    </lineage>
</organism>
<evidence type="ECO:0000313" key="5">
    <source>
        <dbReference type="EMBL" id="CUN40540.1"/>
    </source>
</evidence>
<dbReference type="Proteomes" id="UP000095651">
    <property type="component" value="Unassembled WGS sequence"/>
</dbReference>
<sequence length="501" mass="57794">MKKQIILIMTDTTRKDMLGCYGNPKMITPNLDRLSAEGIRYENAYTCQPVCGPARSAIFTGTFPHTNGEVTNCVAMGDNIKTVGQRLTDNGIHCGYIGKWHLDGGDYFGNGICPEGWDEAYWYDMRRYLEELTEEERLKSRKSSTSFDEDMTEEFTYAHRCSKRAVDFLEEYKDEDFFLAVSYDEPHGPSLCPAPYNTMYDGFCFEDSPNYEDDLSQKPLMQRLWAGENLHKTREEINCSSGKLSLFLGCNSFVDYEIGKVLDKIRETAPDAMVIYTSDHGDMLGNHRLTSKNAACYKEVANIPLIIKGGEAGKVVDYPASHIDLTPTILDYMGLPIPKMLEGKSMLPQINCTDIRINDEVYTEFTRYEADHDGFGGLQMMRAVISDRYKLVIHLLDSDELYDMEKDPAEICNRIQEEEYSEIRNSLHDKILEQMNRTRDLYRGYQWACRSWRTDKDPTWSNDGYTRQRENEEYEPRQLDYDTGLPMTEAVRTKISRNLKR</sequence>
<dbReference type="PANTHER" id="PTHR45953">
    <property type="entry name" value="IDURONATE 2-SULFATASE"/>
    <property type="match status" value="1"/>
</dbReference>
<evidence type="ECO:0000256" key="1">
    <source>
        <dbReference type="ARBA" id="ARBA00008779"/>
    </source>
</evidence>
<dbReference type="SUPFAM" id="SSF53649">
    <property type="entry name" value="Alkaline phosphatase-like"/>
    <property type="match status" value="1"/>
</dbReference>
<dbReference type="GO" id="GO:0005737">
    <property type="term" value="C:cytoplasm"/>
    <property type="evidence" value="ECO:0007669"/>
    <property type="project" value="TreeGrafter"/>
</dbReference>
<keyword evidence="3 5" id="KW-0378">Hydrolase</keyword>
<feature type="domain" description="Sulfatase N-terminal" evidence="4">
    <location>
        <begin position="4"/>
        <end position="334"/>
    </location>
</feature>
<dbReference type="Pfam" id="PF00884">
    <property type="entry name" value="Sulfatase"/>
    <property type="match status" value="1"/>
</dbReference>
<dbReference type="InterPro" id="IPR024607">
    <property type="entry name" value="Sulfatase_CS"/>
</dbReference>
<dbReference type="Gene3D" id="3.40.720.10">
    <property type="entry name" value="Alkaline Phosphatase, subunit A"/>
    <property type="match status" value="1"/>
</dbReference>
<dbReference type="EMBL" id="CYZE01000001">
    <property type="protein sequence ID" value="CUN40540.1"/>
    <property type="molecule type" value="Genomic_DNA"/>
</dbReference>
<dbReference type="GO" id="GO:0004065">
    <property type="term" value="F:arylsulfatase activity"/>
    <property type="evidence" value="ECO:0007669"/>
    <property type="project" value="UniProtKB-EC"/>
</dbReference>
<name>A0A173WN96_9FIRM</name>
<gene>
    <name evidence="5" type="ORF">ERS852407_00083</name>
</gene>
<comment type="similarity">
    <text evidence="1">Belongs to the sulfatase family.</text>
</comment>
<dbReference type="PANTHER" id="PTHR45953:SF1">
    <property type="entry name" value="IDURONATE 2-SULFATASE"/>
    <property type="match status" value="1"/>
</dbReference>
<protein>
    <submittedName>
        <fullName evidence="5">Putative sulfatase</fullName>
        <ecNumber evidence="5">3.1.6.-</ecNumber>
        <ecNumber evidence="5">3.1.6.1</ecNumber>
    </submittedName>
</protein>
<dbReference type="GO" id="GO:0046872">
    <property type="term" value="F:metal ion binding"/>
    <property type="evidence" value="ECO:0007669"/>
    <property type="project" value="UniProtKB-KW"/>
</dbReference>
<dbReference type="InterPro" id="IPR017850">
    <property type="entry name" value="Alkaline_phosphatase_core_sf"/>
</dbReference>
<dbReference type="RefSeq" id="WP_055652563.1">
    <property type="nucleotide sequence ID" value="NZ_CABIXC010000001.1"/>
</dbReference>
<dbReference type="EC" id="3.1.6.-" evidence="5"/>
<accession>A0A173WN96</accession>
<dbReference type="PROSITE" id="PS00523">
    <property type="entry name" value="SULFATASE_1"/>
    <property type="match status" value="1"/>
</dbReference>